<keyword evidence="1" id="KW-0472">Membrane</keyword>
<reference evidence="2 3" key="1">
    <citation type="journal article" date="2022" name="Nat. Plants">
        <title>Genomes of leafy and leafless Platanthera orchids illuminate the evolution of mycoheterotrophy.</title>
        <authorList>
            <person name="Li M.H."/>
            <person name="Liu K.W."/>
            <person name="Li Z."/>
            <person name="Lu H.C."/>
            <person name="Ye Q.L."/>
            <person name="Zhang D."/>
            <person name="Wang J.Y."/>
            <person name="Li Y.F."/>
            <person name="Zhong Z.M."/>
            <person name="Liu X."/>
            <person name="Yu X."/>
            <person name="Liu D.K."/>
            <person name="Tu X.D."/>
            <person name="Liu B."/>
            <person name="Hao Y."/>
            <person name="Liao X.Y."/>
            <person name="Jiang Y.T."/>
            <person name="Sun W.H."/>
            <person name="Chen J."/>
            <person name="Chen Y.Q."/>
            <person name="Ai Y."/>
            <person name="Zhai J.W."/>
            <person name="Wu S.S."/>
            <person name="Zhou Z."/>
            <person name="Hsiao Y.Y."/>
            <person name="Wu W.L."/>
            <person name="Chen Y.Y."/>
            <person name="Lin Y.F."/>
            <person name="Hsu J.L."/>
            <person name="Li C.Y."/>
            <person name="Wang Z.W."/>
            <person name="Zhao X."/>
            <person name="Zhong W.Y."/>
            <person name="Ma X.K."/>
            <person name="Ma L."/>
            <person name="Huang J."/>
            <person name="Chen G.Z."/>
            <person name="Huang M.Z."/>
            <person name="Huang L."/>
            <person name="Peng D.H."/>
            <person name="Luo Y.B."/>
            <person name="Zou S.Q."/>
            <person name="Chen S.P."/>
            <person name="Lan S."/>
            <person name="Tsai W.C."/>
            <person name="Van de Peer Y."/>
            <person name="Liu Z.J."/>
        </authorList>
    </citation>
    <scope>NUCLEOTIDE SEQUENCE [LARGE SCALE GENOMIC DNA]</scope>
    <source>
        <strain evidence="2">Lor288</strain>
    </source>
</reference>
<feature type="transmembrane region" description="Helical" evidence="1">
    <location>
        <begin position="10"/>
        <end position="28"/>
    </location>
</feature>
<gene>
    <name evidence="2" type="ORF">KSP40_PGU017299</name>
</gene>
<keyword evidence="3" id="KW-1185">Reference proteome</keyword>
<protein>
    <submittedName>
        <fullName evidence="2">Uncharacterized protein</fullName>
    </submittedName>
</protein>
<evidence type="ECO:0000256" key="1">
    <source>
        <dbReference type="SAM" id="Phobius"/>
    </source>
</evidence>
<dbReference type="Proteomes" id="UP001412067">
    <property type="component" value="Unassembled WGS sequence"/>
</dbReference>
<name>A0ABR2LDT6_9ASPA</name>
<accession>A0ABR2LDT6</accession>
<keyword evidence="1" id="KW-0812">Transmembrane</keyword>
<sequence>MRLFLFENKLFHFVFNIFNNIFFLFAWIQSKVCAFFCLKIRCIILSSTFLIILCLNQL</sequence>
<feature type="transmembrane region" description="Helical" evidence="1">
    <location>
        <begin position="34"/>
        <end position="55"/>
    </location>
</feature>
<evidence type="ECO:0000313" key="2">
    <source>
        <dbReference type="EMBL" id="KAK8938216.1"/>
    </source>
</evidence>
<evidence type="ECO:0000313" key="3">
    <source>
        <dbReference type="Proteomes" id="UP001412067"/>
    </source>
</evidence>
<comment type="caution">
    <text evidence="2">The sequence shown here is derived from an EMBL/GenBank/DDBJ whole genome shotgun (WGS) entry which is preliminary data.</text>
</comment>
<keyword evidence="1" id="KW-1133">Transmembrane helix</keyword>
<dbReference type="EMBL" id="JBBWWR010000021">
    <property type="protein sequence ID" value="KAK8938216.1"/>
    <property type="molecule type" value="Genomic_DNA"/>
</dbReference>
<proteinExistence type="predicted"/>
<organism evidence="2 3">
    <name type="scientific">Platanthera guangdongensis</name>
    <dbReference type="NCBI Taxonomy" id="2320717"/>
    <lineage>
        <taxon>Eukaryota</taxon>
        <taxon>Viridiplantae</taxon>
        <taxon>Streptophyta</taxon>
        <taxon>Embryophyta</taxon>
        <taxon>Tracheophyta</taxon>
        <taxon>Spermatophyta</taxon>
        <taxon>Magnoliopsida</taxon>
        <taxon>Liliopsida</taxon>
        <taxon>Asparagales</taxon>
        <taxon>Orchidaceae</taxon>
        <taxon>Orchidoideae</taxon>
        <taxon>Orchideae</taxon>
        <taxon>Orchidinae</taxon>
        <taxon>Platanthera</taxon>
    </lineage>
</organism>